<comment type="caution">
    <text evidence="3">The sequence shown here is derived from an EMBL/GenBank/DDBJ whole genome shotgun (WGS) entry which is preliminary data.</text>
</comment>
<evidence type="ECO:0000313" key="4">
    <source>
        <dbReference type="Proteomes" id="UP001603857"/>
    </source>
</evidence>
<gene>
    <name evidence="3" type="ORF">Fmac_008173</name>
</gene>
<keyword evidence="2" id="KW-1133">Transmembrane helix</keyword>
<sequence>MKLTGRCQKGDRSRARGGGCRYGYGGDAQSRSGYGTSEGGEVRGEATGPEEVTVAVALSVRGKVATTTSAIAQTILALTSFPVAPPHPLSLRDRHLRATATGTLRATATATSATVLTSGLSPLYLSSPFTPRDPEADRRCRRDSHHDWPFTSPLACPPSGVSPSVIIPLEKTLSLSTLSLEKTLNRVSNWGFRDNRISETTTSDTRKGKLNLASLLIILVYFCANVEFRIALVRQQMDINFLKRGGHFSYASLSTVFFMLVLVI</sequence>
<dbReference type="AlphaFoldDB" id="A0ABD1MXV4"/>
<evidence type="ECO:0000256" key="2">
    <source>
        <dbReference type="SAM" id="Phobius"/>
    </source>
</evidence>
<reference evidence="3 4" key="1">
    <citation type="submission" date="2024-08" db="EMBL/GenBank/DDBJ databases">
        <title>Insights into the chromosomal genome structure of Flemingia macrophylla.</title>
        <authorList>
            <person name="Ding Y."/>
            <person name="Zhao Y."/>
            <person name="Bi W."/>
            <person name="Wu M."/>
            <person name="Zhao G."/>
            <person name="Gong Y."/>
            <person name="Li W."/>
            <person name="Zhang P."/>
        </authorList>
    </citation>
    <scope>NUCLEOTIDE SEQUENCE [LARGE SCALE GENOMIC DNA]</scope>
    <source>
        <strain evidence="3">DYQJB</strain>
        <tissue evidence="3">Leaf</tissue>
    </source>
</reference>
<organism evidence="3 4">
    <name type="scientific">Flemingia macrophylla</name>
    <dbReference type="NCBI Taxonomy" id="520843"/>
    <lineage>
        <taxon>Eukaryota</taxon>
        <taxon>Viridiplantae</taxon>
        <taxon>Streptophyta</taxon>
        <taxon>Embryophyta</taxon>
        <taxon>Tracheophyta</taxon>
        <taxon>Spermatophyta</taxon>
        <taxon>Magnoliopsida</taxon>
        <taxon>eudicotyledons</taxon>
        <taxon>Gunneridae</taxon>
        <taxon>Pentapetalae</taxon>
        <taxon>rosids</taxon>
        <taxon>fabids</taxon>
        <taxon>Fabales</taxon>
        <taxon>Fabaceae</taxon>
        <taxon>Papilionoideae</taxon>
        <taxon>50 kb inversion clade</taxon>
        <taxon>NPAAA clade</taxon>
        <taxon>indigoferoid/millettioid clade</taxon>
        <taxon>Phaseoleae</taxon>
        <taxon>Flemingia</taxon>
    </lineage>
</organism>
<keyword evidence="2" id="KW-0812">Transmembrane</keyword>
<evidence type="ECO:0000313" key="3">
    <source>
        <dbReference type="EMBL" id="KAL2340233.1"/>
    </source>
</evidence>
<feature type="region of interest" description="Disordered" evidence="1">
    <location>
        <begin position="1"/>
        <end position="46"/>
    </location>
</feature>
<name>A0ABD1MXV4_9FABA</name>
<evidence type="ECO:0000256" key="1">
    <source>
        <dbReference type="SAM" id="MobiDB-lite"/>
    </source>
</evidence>
<feature type="transmembrane region" description="Helical" evidence="2">
    <location>
        <begin position="245"/>
        <end position="263"/>
    </location>
</feature>
<dbReference type="Proteomes" id="UP001603857">
    <property type="component" value="Unassembled WGS sequence"/>
</dbReference>
<proteinExistence type="predicted"/>
<protein>
    <submittedName>
        <fullName evidence="3">Uncharacterized protein</fullName>
    </submittedName>
</protein>
<feature type="compositionally biased region" description="Gly residues" evidence="1">
    <location>
        <begin position="16"/>
        <end position="26"/>
    </location>
</feature>
<keyword evidence="4" id="KW-1185">Reference proteome</keyword>
<accession>A0ABD1MXV4</accession>
<feature type="transmembrane region" description="Helical" evidence="2">
    <location>
        <begin position="212"/>
        <end position="233"/>
    </location>
</feature>
<dbReference type="EMBL" id="JBGMDY010000003">
    <property type="protein sequence ID" value="KAL2340233.1"/>
    <property type="molecule type" value="Genomic_DNA"/>
</dbReference>
<keyword evidence="2" id="KW-0472">Membrane</keyword>